<reference evidence="1" key="1">
    <citation type="journal article" date="2023" name="Mol. Phylogenet. Evol.">
        <title>Genome-scale phylogeny and comparative genomics of the fungal order Sordariales.</title>
        <authorList>
            <person name="Hensen N."/>
            <person name="Bonometti L."/>
            <person name="Westerberg I."/>
            <person name="Brannstrom I.O."/>
            <person name="Guillou S."/>
            <person name="Cros-Aarteil S."/>
            <person name="Calhoun S."/>
            <person name="Haridas S."/>
            <person name="Kuo A."/>
            <person name="Mondo S."/>
            <person name="Pangilinan J."/>
            <person name="Riley R."/>
            <person name="LaButti K."/>
            <person name="Andreopoulos B."/>
            <person name="Lipzen A."/>
            <person name="Chen C."/>
            <person name="Yan M."/>
            <person name="Daum C."/>
            <person name="Ng V."/>
            <person name="Clum A."/>
            <person name="Steindorff A."/>
            <person name="Ohm R.A."/>
            <person name="Martin F."/>
            <person name="Silar P."/>
            <person name="Natvig D.O."/>
            <person name="Lalanne C."/>
            <person name="Gautier V."/>
            <person name="Ament-Velasquez S.L."/>
            <person name="Kruys A."/>
            <person name="Hutchinson M.I."/>
            <person name="Powell A.J."/>
            <person name="Barry K."/>
            <person name="Miller A.N."/>
            <person name="Grigoriev I.V."/>
            <person name="Debuchy R."/>
            <person name="Gladieux P."/>
            <person name="Hiltunen Thoren M."/>
            <person name="Johannesson H."/>
        </authorList>
    </citation>
    <scope>NUCLEOTIDE SEQUENCE</scope>
    <source>
        <strain evidence="1">CBS 955.72</strain>
    </source>
</reference>
<dbReference type="Gene3D" id="3.20.20.80">
    <property type="entry name" value="Glycosidases"/>
    <property type="match status" value="1"/>
</dbReference>
<keyword evidence="2" id="KW-1185">Reference proteome</keyword>
<dbReference type="Proteomes" id="UP001275084">
    <property type="component" value="Unassembled WGS sequence"/>
</dbReference>
<name>A0AAJ0M964_9PEZI</name>
<protein>
    <submittedName>
        <fullName evidence="1">Glycoside hydrolase superfamily</fullName>
    </submittedName>
</protein>
<evidence type="ECO:0000313" key="1">
    <source>
        <dbReference type="EMBL" id="KAK3343681.1"/>
    </source>
</evidence>
<dbReference type="InterPro" id="IPR017853">
    <property type="entry name" value="GH"/>
</dbReference>
<dbReference type="EMBL" id="JAUIQD010000007">
    <property type="protein sequence ID" value="KAK3343681.1"/>
    <property type="molecule type" value="Genomic_DNA"/>
</dbReference>
<proteinExistence type="predicted"/>
<accession>A0AAJ0M964</accession>
<gene>
    <name evidence="1" type="ORF">B0T25DRAFT_304141</name>
</gene>
<dbReference type="PANTHER" id="PTHR31263:SF0">
    <property type="entry name" value="CELLULASE FAMILY PROTEIN (AFU_ORTHOLOGUE AFUA_5G14560)"/>
    <property type="match status" value="1"/>
</dbReference>
<keyword evidence="1" id="KW-0378">Hydrolase</keyword>
<reference evidence="1" key="2">
    <citation type="submission" date="2023-06" db="EMBL/GenBank/DDBJ databases">
        <authorList>
            <consortium name="Lawrence Berkeley National Laboratory"/>
            <person name="Haridas S."/>
            <person name="Hensen N."/>
            <person name="Bonometti L."/>
            <person name="Westerberg I."/>
            <person name="Brannstrom I.O."/>
            <person name="Guillou S."/>
            <person name="Cros-Aarteil S."/>
            <person name="Calhoun S."/>
            <person name="Kuo A."/>
            <person name="Mondo S."/>
            <person name="Pangilinan J."/>
            <person name="Riley R."/>
            <person name="Labutti K."/>
            <person name="Andreopoulos B."/>
            <person name="Lipzen A."/>
            <person name="Chen C."/>
            <person name="Yanf M."/>
            <person name="Daum C."/>
            <person name="Ng V."/>
            <person name="Clum A."/>
            <person name="Steindorff A."/>
            <person name="Ohm R."/>
            <person name="Martin F."/>
            <person name="Silar P."/>
            <person name="Natvig D."/>
            <person name="Lalanne C."/>
            <person name="Gautier V."/>
            <person name="Ament-Velasquez S.L."/>
            <person name="Kruys A."/>
            <person name="Hutchinson M.I."/>
            <person name="Powell A.J."/>
            <person name="Barry K."/>
            <person name="Miller A.N."/>
            <person name="Grigoriev I.V."/>
            <person name="Debuchy R."/>
            <person name="Gladieux P."/>
            <person name="Thoren M.H."/>
            <person name="Johannesson H."/>
        </authorList>
    </citation>
    <scope>NUCLEOTIDE SEQUENCE</scope>
    <source>
        <strain evidence="1">CBS 955.72</strain>
    </source>
</reference>
<sequence length="194" mass="21322">MAEHGKSWPNLMSMSLQNELRQPLLNLTFFDTSYNWERRYQFTQLGAAAVVAANPALLIFLSGIDSDTKLDAVVQGRPLTPGTALFDAAGFGAAAADRLVLELHTYDAPASCSAMEARLYASGFQALDGTARTTLPLMMTEFGFAQDERGWGDVYARCLAKYLPRQNAGWMIWVLVGSYMSGRRCRTMMRAGGC</sequence>
<dbReference type="AlphaFoldDB" id="A0AAJ0M964"/>
<comment type="caution">
    <text evidence="1">The sequence shown here is derived from an EMBL/GenBank/DDBJ whole genome shotgun (WGS) entry which is preliminary data.</text>
</comment>
<evidence type="ECO:0000313" key="2">
    <source>
        <dbReference type="Proteomes" id="UP001275084"/>
    </source>
</evidence>
<dbReference type="SUPFAM" id="SSF51445">
    <property type="entry name" value="(Trans)glycosidases"/>
    <property type="match status" value="1"/>
</dbReference>
<dbReference type="PANTHER" id="PTHR31263">
    <property type="entry name" value="CELLULASE FAMILY PROTEIN (AFU_ORTHOLOGUE AFUA_5G14560)"/>
    <property type="match status" value="1"/>
</dbReference>
<organism evidence="1 2">
    <name type="scientific">Lasiosphaeria hispida</name>
    <dbReference type="NCBI Taxonomy" id="260671"/>
    <lineage>
        <taxon>Eukaryota</taxon>
        <taxon>Fungi</taxon>
        <taxon>Dikarya</taxon>
        <taxon>Ascomycota</taxon>
        <taxon>Pezizomycotina</taxon>
        <taxon>Sordariomycetes</taxon>
        <taxon>Sordariomycetidae</taxon>
        <taxon>Sordariales</taxon>
        <taxon>Lasiosphaeriaceae</taxon>
        <taxon>Lasiosphaeria</taxon>
    </lineage>
</organism>
<dbReference type="GO" id="GO:0016787">
    <property type="term" value="F:hydrolase activity"/>
    <property type="evidence" value="ECO:0007669"/>
    <property type="project" value="UniProtKB-KW"/>
</dbReference>